<evidence type="ECO:0000313" key="2">
    <source>
        <dbReference type="EMBL" id="EPQ59904.1"/>
    </source>
</evidence>
<name>S7S2A9_GLOTA</name>
<dbReference type="EMBL" id="KB469297">
    <property type="protein sequence ID" value="EPQ59904.1"/>
    <property type="molecule type" value="Genomic_DNA"/>
</dbReference>
<sequence length="987" mass="109744">MRCNWSAIANAFHRLPSCGASPLARGNIAAANISRNALALSRHLPGTLSSRRHRRGTSSPAPSIYTPSRSYATATLAFTPAPGPTIPEKTPEPLPEPRPAQLTDAQISRAASQAVRLCFKEGQIRDAFFILNSMALAQYKNASPGQVPPKLRQLPDPIDFSRPVSQRLTAHCVLHGLIRAGLSKKAVKEAHSMMEGGIKLRAATMKAIIDALTMPGKAFPMHGAKVRRLILDLARTPEGPEVLKLRSSMVTDQTTRMAVRFFLEARKYGHQRTNGMYESLINACLLQGEILVACLLFVLLVKDWQIRKAITEQVIKSMSEANDAADEKAATRVHIPKTGRMQLSPFPSQGILRSILNSISACWDDIPSNDNPTHQIRSALQALANLATLLNDKLLPFSDISRLVKTMYSVPRYRDIDVWVDGPNGPRRVEAYSYIHSALRRLFDNLPHSYNHGDSRARPPLNMNTYNSLLYYALRHRQSFGLANKVLDHMQRRRSPPLQPNRDTLNILIRAGTVLRVNGLTEQALEELRRWGEGAEHRILTLDFPDMTIIGQTRRQDSSQNATDPASSVQVPIDEAEGRSAEHITVTMDDSQLNSETDHSLALTAEIIPAHKPQEGVAPASQGGALHSLPHADSYTVIAYISHLVATGRPHVVADILFQLLPELLIVNHPARASMPYQDPETSQRQRLQRAVSYGPHFFAVVINALRLTGRTGLCERVWLLARQAERASWEPDANVQPWCLPIHAYTAMMQCYAQESKKGLRMKGVESCTEGQAGWTPYSSDHVIGWASFILHRDRLRPHQLSRHDAAEEMGMLLLRSMNSGALAVVDAMHEIKMKTGNSVALQNVSVFQPDARFFNAALDVFSRHPRMCARRPRTSPSHWRRLLRRSIAAYMDSGRVSPGWSPGLQEIAEDLVAAGFAVPVGFQHMLVGKWLPTPSEQTQRSVVDVRPYGYPSYSPSFLAHSIPTSKTRGLPVSKRYSRNRRTAQS</sequence>
<feature type="compositionally biased region" description="Basic residues" evidence="1">
    <location>
        <begin position="977"/>
        <end position="987"/>
    </location>
</feature>
<accession>S7S2A9</accession>
<evidence type="ECO:0000313" key="3">
    <source>
        <dbReference type="Proteomes" id="UP000030669"/>
    </source>
</evidence>
<proteinExistence type="predicted"/>
<dbReference type="PANTHER" id="PTHR47938">
    <property type="entry name" value="RESPIRATORY COMPLEX I CHAPERONE (CIA84), PUTATIVE (AFU_ORTHOLOGUE AFUA_2G06020)-RELATED"/>
    <property type="match status" value="1"/>
</dbReference>
<dbReference type="OMA" id="AYTVMMQ"/>
<dbReference type="PANTHER" id="PTHR47938:SF35">
    <property type="entry name" value="PENTATRICOPEPTIDE REPEAT-CONTAINING PROTEIN 4, MITOCHONDRIAL-RELATED"/>
    <property type="match status" value="1"/>
</dbReference>
<evidence type="ECO:0000256" key="1">
    <source>
        <dbReference type="SAM" id="MobiDB-lite"/>
    </source>
</evidence>
<organism evidence="2 3">
    <name type="scientific">Gloeophyllum trabeum (strain ATCC 11539 / FP-39264 / Madison 617)</name>
    <name type="common">Brown rot fungus</name>
    <dbReference type="NCBI Taxonomy" id="670483"/>
    <lineage>
        <taxon>Eukaryota</taxon>
        <taxon>Fungi</taxon>
        <taxon>Dikarya</taxon>
        <taxon>Basidiomycota</taxon>
        <taxon>Agaricomycotina</taxon>
        <taxon>Agaricomycetes</taxon>
        <taxon>Gloeophyllales</taxon>
        <taxon>Gloeophyllaceae</taxon>
        <taxon>Gloeophyllum</taxon>
    </lineage>
</organism>
<dbReference type="RefSeq" id="XP_007862763.1">
    <property type="nucleotide sequence ID" value="XM_007864572.1"/>
</dbReference>
<feature type="compositionally biased region" description="Polar residues" evidence="1">
    <location>
        <begin position="57"/>
        <end position="73"/>
    </location>
</feature>
<dbReference type="AlphaFoldDB" id="S7S2A9"/>
<reference evidence="2 3" key="1">
    <citation type="journal article" date="2012" name="Science">
        <title>The Paleozoic origin of enzymatic lignin decomposition reconstructed from 31 fungal genomes.</title>
        <authorList>
            <person name="Floudas D."/>
            <person name="Binder M."/>
            <person name="Riley R."/>
            <person name="Barry K."/>
            <person name="Blanchette R.A."/>
            <person name="Henrissat B."/>
            <person name="Martinez A.T."/>
            <person name="Otillar R."/>
            <person name="Spatafora J.W."/>
            <person name="Yadav J.S."/>
            <person name="Aerts A."/>
            <person name="Benoit I."/>
            <person name="Boyd A."/>
            <person name="Carlson A."/>
            <person name="Copeland A."/>
            <person name="Coutinho P.M."/>
            <person name="de Vries R.P."/>
            <person name="Ferreira P."/>
            <person name="Findley K."/>
            <person name="Foster B."/>
            <person name="Gaskell J."/>
            <person name="Glotzer D."/>
            <person name="Gorecki P."/>
            <person name="Heitman J."/>
            <person name="Hesse C."/>
            <person name="Hori C."/>
            <person name="Igarashi K."/>
            <person name="Jurgens J.A."/>
            <person name="Kallen N."/>
            <person name="Kersten P."/>
            <person name="Kohler A."/>
            <person name="Kuees U."/>
            <person name="Kumar T.K.A."/>
            <person name="Kuo A."/>
            <person name="LaButti K."/>
            <person name="Larrondo L.F."/>
            <person name="Lindquist E."/>
            <person name="Ling A."/>
            <person name="Lombard V."/>
            <person name="Lucas S."/>
            <person name="Lundell T."/>
            <person name="Martin R."/>
            <person name="McLaughlin D.J."/>
            <person name="Morgenstern I."/>
            <person name="Morin E."/>
            <person name="Murat C."/>
            <person name="Nagy L.G."/>
            <person name="Nolan M."/>
            <person name="Ohm R.A."/>
            <person name="Patyshakuliyeva A."/>
            <person name="Rokas A."/>
            <person name="Ruiz-Duenas F.J."/>
            <person name="Sabat G."/>
            <person name="Salamov A."/>
            <person name="Samejima M."/>
            <person name="Schmutz J."/>
            <person name="Slot J.C."/>
            <person name="St John F."/>
            <person name="Stenlid J."/>
            <person name="Sun H."/>
            <person name="Sun S."/>
            <person name="Syed K."/>
            <person name="Tsang A."/>
            <person name="Wiebenga A."/>
            <person name="Young D."/>
            <person name="Pisabarro A."/>
            <person name="Eastwood D.C."/>
            <person name="Martin F."/>
            <person name="Cullen D."/>
            <person name="Grigoriev I.V."/>
            <person name="Hibbett D.S."/>
        </authorList>
    </citation>
    <scope>NUCLEOTIDE SEQUENCE [LARGE SCALE GENOMIC DNA]</scope>
    <source>
        <strain evidence="2 3">ATCC 11539</strain>
    </source>
</reference>
<protein>
    <submittedName>
        <fullName evidence="2">Uncharacterized protein</fullName>
    </submittedName>
</protein>
<dbReference type="OrthoDB" id="2554293at2759"/>
<dbReference type="HOGENOM" id="CLU_017726_0_0_1"/>
<feature type="region of interest" description="Disordered" evidence="1">
    <location>
        <begin position="966"/>
        <end position="987"/>
    </location>
</feature>
<keyword evidence="3" id="KW-1185">Reference proteome</keyword>
<dbReference type="STRING" id="670483.S7S2A9"/>
<dbReference type="GO" id="GO:0003729">
    <property type="term" value="F:mRNA binding"/>
    <property type="evidence" value="ECO:0007669"/>
    <property type="project" value="TreeGrafter"/>
</dbReference>
<dbReference type="eggNOG" id="ENOG502SE1H">
    <property type="taxonomic scope" value="Eukaryota"/>
</dbReference>
<dbReference type="GeneID" id="19298596"/>
<feature type="region of interest" description="Disordered" evidence="1">
    <location>
        <begin position="45"/>
        <end position="102"/>
    </location>
</feature>
<dbReference type="Proteomes" id="UP000030669">
    <property type="component" value="Unassembled WGS sequence"/>
</dbReference>
<dbReference type="KEGG" id="gtr:GLOTRDRAFT_103658"/>
<gene>
    <name evidence="2" type="ORF">GLOTRDRAFT_103658</name>
</gene>